<dbReference type="EMBL" id="CP002475">
    <property type="protein sequence ID" value="ADW01952.1"/>
    <property type="molecule type" value="Genomic_DNA"/>
</dbReference>
<feature type="domain" description="Peptidoglycan binding-like" evidence="2">
    <location>
        <begin position="63"/>
        <end position="118"/>
    </location>
</feature>
<dbReference type="InterPro" id="IPR036366">
    <property type="entry name" value="PGBDSf"/>
</dbReference>
<feature type="signal peptide" evidence="1">
    <location>
        <begin position="1"/>
        <end position="26"/>
    </location>
</feature>
<evidence type="ECO:0000313" key="4">
    <source>
        <dbReference type="Proteomes" id="UP000002066"/>
    </source>
</evidence>
<dbReference type="Pfam" id="PF01471">
    <property type="entry name" value="PG_binding_1"/>
    <property type="match status" value="1"/>
</dbReference>
<dbReference type="KEGG" id="sfa:Sfla_0487"/>
<dbReference type="SUPFAM" id="SSF47090">
    <property type="entry name" value="PGBD-like"/>
    <property type="match status" value="1"/>
</dbReference>
<reference evidence="3 4" key="1">
    <citation type="submission" date="2011-01" db="EMBL/GenBank/DDBJ databases">
        <title>Complete sequence of chromosome of Streptomyces flavogriseus ATCC 33331.</title>
        <authorList>
            <consortium name="US DOE Joint Genome Institute"/>
            <person name="Lucas S."/>
            <person name="Copeland A."/>
            <person name="Lapidus A."/>
            <person name="Cheng J.-F."/>
            <person name="Goodwin L."/>
            <person name="Pitluck S."/>
            <person name="Davenport K."/>
            <person name="Detter J.C."/>
            <person name="Han C."/>
            <person name="Tapia R."/>
            <person name="Land M."/>
            <person name="Hauser L."/>
            <person name="Kyrpides N."/>
            <person name="Ivanova N."/>
            <person name="Ovchinnikova G."/>
            <person name="Pagani I."/>
            <person name="Brumm P."/>
            <person name="Mead D."/>
            <person name="Woyke T."/>
        </authorList>
    </citation>
    <scope>NUCLEOTIDE SEQUENCE [LARGE SCALE GENOMIC DNA]</scope>
    <source>
        <strain evidence="4">ATCC 33331 / IAF-45CD</strain>
    </source>
</reference>
<feature type="chain" id="PRO_5034414859" evidence="1">
    <location>
        <begin position="27"/>
        <end position="126"/>
    </location>
</feature>
<dbReference type="InterPro" id="IPR002477">
    <property type="entry name" value="Peptidoglycan-bd-like"/>
</dbReference>
<organism evidence="3 4">
    <name type="scientific">Streptomyces pratensis (strain ATCC 33331 / IAF-45CD)</name>
    <dbReference type="NCBI Taxonomy" id="591167"/>
    <lineage>
        <taxon>Bacteria</taxon>
        <taxon>Bacillati</taxon>
        <taxon>Actinomycetota</taxon>
        <taxon>Actinomycetes</taxon>
        <taxon>Kitasatosporales</taxon>
        <taxon>Streptomycetaceae</taxon>
        <taxon>Streptomyces</taxon>
    </lineage>
</organism>
<dbReference type="Gene3D" id="1.10.101.10">
    <property type="entry name" value="PGBD-like superfamily/PGBD"/>
    <property type="match status" value="1"/>
</dbReference>
<gene>
    <name evidence="3" type="ordered locus">Sfla_0487</name>
</gene>
<evidence type="ECO:0000259" key="2">
    <source>
        <dbReference type="Pfam" id="PF01471"/>
    </source>
</evidence>
<keyword evidence="1" id="KW-0732">Signal</keyword>
<accession>A0A8D4BA86</accession>
<proteinExistence type="predicted"/>
<sequence length="126" mass="13165">MRWGKTVCTIGLVGVLSVPAAGVSTAAPVETRTAAAVSCRLLDFIGYYCGYHLSNTYADRGDSGAKVQELQALLVFKGFSVGSSGVDGQFGAGTESAVRRFQTSRGISSDGVVGPTTWHYLRTPGL</sequence>
<name>A0A8D4BA86_STRFA</name>
<dbReference type="Proteomes" id="UP000002066">
    <property type="component" value="Chromosome"/>
</dbReference>
<protein>
    <submittedName>
        <fullName evidence="3">Peptidoglycan-binding domain 1 protein</fullName>
    </submittedName>
</protein>
<evidence type="ECO:0000256" key="1">
    <source>
        <dbReference type="SAM" id="SignalP"/>
    </source>
</evidence>
<dbReference type="OrthoDB" id="9815541at2"/>
<evidence type="ECO:0000313" key="3">
    <source>
        <dbReference type="EMBL" id="ADW01952.1"/>
    </source>
</evidence>
<dbReference type="InterPro" id="IPR036365">
    <property type="entry name" value="PGBD-like_sf"/>
</dbReference>
<dbReference type="AlphaFoldDB" id="A0A8D4BA86"/>